<dbReference type="InterPro" id="IPR000014">
    <property type="entry name" value="PAS"/>
</dbReference>
<dbReference type="InterPro" id="IPR029016">
    <property type="entry name" value="GAF-like_dom_sf"/>
</dbReference>
<evidence type="ECO:0000313" key="12">
    <source>
        <dbReference type="Proteomes" id="UP001595867"/>
    </source>
</evidence>
<accession>A0ABV8JB97</accession>
<comment type="catalytic activity">
    <reaction evidence="1">
        <text>ATP + protein L-histidine = ADP + protein N-phospho-L-histidine.</text>
        <dbReference type="EC" id="2.7.13.3"/>
    </reaction>
</comment>
<dbReference type="Pfam" id="PF00989">
    <property type="entry name" value="PAS"/>
    <property type="match status" value="1"/>
</dbReference>
<dbReference type="PANTHER" id="PTHR43304:SF1">
    <property type="entry name" value="PAC DOMAIN-CONTAINING PROTEIN"/>
    <property type="match status" value="1"/>
</dbReference>
<dbReference type="Gene3D" id="1.10.287.130">
    <property type="match status" value="1"/>
</dbReference>
<dbReference type="InterPro" id="IPR003018">
    <property type="entry name" value="GAF"/>
</dbReference>
<dbReference type="RefSeq" id="WP_378073134.1">
    <property type="nucleotide sequence ID" value="NZ_JBHSBL010000033.1"/>
</dbReference>
<dbReference type="Pfam" id="PF08448">
    <property type="entry name" value="PAS_4"/>
    <property type="match status" value="1"/>
</dbReference>
<organism evidence="11 12">
    <name type="scientific">Actinoplanes subglobosus</name>
    <dbReference type="NCBI Taxonomy" id="1547892"/>
    <lineage>
        <taxon>Bacteria</taxon>
        <taxon>Bacillati</taxon>
        <taxon>Actinomycetota</taxon>
        <taxon>Actinomycetes</taxon>
        <taxon>Micromonosporales</taxon>
        <taxon>Micromonosporaceae</taxon>
        <taxon>Actinoplanes</taxon>
    </lineage>
</organism>
<dbReference type="CDD" id="cd00082">
    <property type="entry name" value="HisKA"/>
    <property type="match status" value="1"/>
</dbReference>
<dbReference type="PROSITE" id="PS50109">
    <property type="entry name" value="HIS_KIN"/>
    <property type="match status" value="1"/>
</dbReference>
<dbReference type="InterPro" id="IPR035965">
    <property type="entry name" value="PAS-like_dom_sf"/>
</dbReference>
<evidence type="ECO:0000256" key="7">
    <source>
        <dbReference type="ARBA" id="ARBA00023012"/>
    </source>
</evidence>
<dbReference type="Gene3D" id="3.30.450.20">
    <property type="entry name" value="PAS domain"/>
    <property type="match status" value="4"/>
</dbReference>
<sequence>MNSIAMADDARLDAPASPVLEQIISLATRLTGGRASLAMLLTAAREFSVIAGDEADLQTEHCLQVAETGAPLVVPGTYLGVPLRSPDGLTAGVLCVVDDQPHEWTDTDVTVLEGLAVAAAGEIAARTAVADAARSAERVRQILDSTLDAFVAADADGQVTTWNQSAERMFGWSELDALGRPIDELVIVPDQRAGFRRWFDEVGRDTGGGQRAEFRAVHRGGRQFPIELSSTAMGAFIRDITARQHSERLRRLEYAVAGALAAAQNVEQATDSVLAAVGEGLRWPYVEYWHLDNGRAKRLVRLAAWSRDVAMTEPMRAVREVTRGRGVIGQVWETAAVCWSTDLSASDGPRVVAAKAAGLQSVVAVPVRNGVEVVGVLAVYDRRLTEADPEVMAALDTVAAHIGQYVHRRRALDLELELSRAQRGFDQIVANLSDFLWTVRISSDDTVRMVYASPNNTGIFGGPAPSGGDLGNAMAAMMHPGDREAFLAFRHTLTTGQAAETVCRLIGGDGVTRWVWTRGVPRRENGVLFVDGVCSDVTERHRDNARLRQQAELLDLAPTAVIVRDLTGKVTYWNRGAESVYGWKPDAVIGCNLHRLLDTRFSVLRTLVEDALADVGRWHGELDHLRSDGNRIIVLSYQSVQYDEDGKPLAILEVNVDVTARKEAERRLADSEERLRTQFSLATVGQATIRLDGRFQHVNPALADILGRPVAQLEELTLDDITHPDDRPANHRAAAILFTENLPAGRHLRLLHADGRIVDAEVGMSLVRDVDGQPASFIAVVQDVTARLAAERERDAAAALLSVRNDELQDTNGRLAEANALKLDLMGMLSHEIGTPLNTIGGYAEMLLSDTGQLVPSHRKALEVIARSTRRLNLLRAEILTMCTIDAGQLHAEPEPVELAAALHDVLAGLHITTEVTCPGDLVVLVHPSHLQQIVTNFCTNADKYGGGVTAITVELQDGKALISVHDGGPGIPEQLRPYLFDRFTRATGADVTIQGTGLGLYIVKGLAEANDGTVGHLPGHPSGSIFTLSLPVTVMPA</sequence>
<dbReference type="SMART" id="SM00388">
    <property type="entry name" value="HisKA"/>
    <property type="match status" value="1"/>
</dbReference>
<dbReference type="Pfam" id="PF02518">
    <property type="entry name" value="HATPase_c"/>
    <property type="match status" value="1"/>
</dbReference>
<keyword evidence="4" id="KW-0597">Phosphoprotein</keyword>
<evidence type="ECO:0000256" key="5">
    <source>
        <dbReference type="ARBA" id="ARBA00022679"/>
    </source>
</evidence>
<comment type="subcellular location">
    <subcellularLocation>
        <location evidence="2">Cell membrane</location>
    </subcellularLocation>
</comment>
<feature type="domain" description="PAS" evidence="9">
    <location>
        <begin position="671"/>
        <end position="727"/>
    </location>
</feature>
<dbReference type="SMART" id="SM00091">
    <property type="entry name" value="PAS"/>
    <property type="match status" value="4"/>
</dbReference>
<dbReference type="SUPFAM" id="SSF47384">
    <property type="entry name" value="Homodimeric domain of signal transducing histidine kinase"/>
    <property type="match status" value="1"/>
</dbReference>
<dbReference type="SMART" id="SM00387">
    <property type="entry name" value="HATPase_c"/>
    <property type="match status" value="1"/>
</dbReference>
<evidence type="ECO:0000256" key="1">
    <source>
        <dbReference type="ARBA" id="ARBA00000085"/>
    </source>
</evidence>
<dbReference type="InterPro" id="IPR052162">
    <property type="entry name" value="Sensor_kinase/Photoreceptor"/>
</dbReference>
<dbReference type="Pfam" id="PF13185">
    <property type="entry name" value="GAF_2"/>
    <property type="match status" value="1"/>
</dbReference>
<feature type="domain" description="PAS" evidence="9">
    <location>
        <begin position="135"/>
        <end position="206"/>
    </location>
</feature>
<dbReference type="InterPro" id="IPR003661">
    <property type="entry name" value="HisK_dim/P_dom"/>
</dbReference>
<feature type="domain" description="PAC" evidence="10">
    <location>
        <begin position="618"/>
        <end position="670"/>
    </location>
</feature>
<keyword evidence="5" id="KW-0808">Transferase</keyword>
<dbReference type="InterPro" id="IPR004358">
    <property type="entry name" value="Sig_transdc_His_kin-like_C"/>
</dbReference>
<dbReference type="PANTHER" id="PTHR43304">
    <property type="entry name" value="PHYTOCHROME-LIKE PROTEIN CPH1"/>
    <property type="match status" value="1"/>
</dbReference>
<dbReference type="Pfam" id="PF08447">
    <property type="entry name" value="PAS_3"/>
    <property type="match status" value="1"/>
</dbReference>
<evidence type="ECO:0000256" key="3">
    <source>
        <dbReference type="ARBA" id="ARBA00012438"/>
    </source>
</evidence>
<dbReference type="InterPro" id="IPR003594">
    <property type="entry name" value="HATPase_dom"/>
</dbReference>
<dbReference type="InterPro" id="IPR013656">
    <property type="entry name" value="PAS_4"/>
</dbReference>
<dbReference type="SUPFAM" id="SSF55874">
    <property type="entry name" value="ATPase domain of HSP90 chaperone/DNA topoisomerase II/histidine kinase"/>
    <property type="match status" value="1"/>
</dbReference>
<name>A0ABV8JB97_9ACTN</name>
<feature type="domain" description="PAS" evidence="9">
    <location>
        <begin position="546"/>
        <end position="590"/>
    </location>
</feature>
<dbReference type="NCBIfam" id="TIGR00229">
    <property type="entry name" value="sensory_box"/>
    <property type="match status" value="3"/>
</dbReference>
<dbReference type="Pfam" id="PF00512">
    <property type="entry name" value="HisKA"/>
    <property type="match status" value="1"/>
</dbReference>
<dbReference type="Gene3D" id="3.30.565.10">
    <property type="entry name" value="Histidine kinase-like ATPase, C-terminal domain"/>
    <property type="match status" value="1"/>
</dbReference>
<evidence type="ECO:0000259" key="9">
    <source>
        <dbReference type="PROSITE" id="PS50112"/>
    </source>
</evidence>
<protein>
    <recommendedName>
        <fullName evidence="3">histidine kinase</fullName>
        <ecNumber evidence="3">2.7.13.3</ecNumber>
    </recommendedName>
</protein>
<dbReference type="PROSITE" id="PS50113">
    <property type="entry name" value="PAC"/>
    <property type="match status" value="2"/>
</dbReference>
<dbReference type="SUPFAM" id="SSF55781">
    <property type="entry name" value="GAF domain-like"/>
    <property type="match status" value="2"/>
</dbReference>
<evidence type="ECO:0000313" key="11">
    <source>
        <dbReference type="EMBL" id="MFC4072252.1"/>
    </source>
</evidence>
<dbReference type="SMART" id="SM00086">
    <property type="entry name" value="PAC"/>
    <property type="match status" value="4"/>
</dbReference>
<reference evidence="12" key="1">
    <citation type="journal article" date="2019" name="Int. J. Syst. Evol. Microbiol.">
        <title>The Global Catalogue of Microorganisms (GCM) 10K type strain sequencing project: providing services to taxonomists for standard genome sequencing and annotation.</title>
        <authorList>
            <consortium name="The Broad Institute Genomics Platform"/>
            <consortium name="The Broad Institute Genome Sequencing Center for Infectious Disease"/>
            <person name="Wu L."/>
            <person name="Ma J."/>
        </authorList>
    </citation>
    <scope>NUCLEOTIDE SEQUENCE [LARGE SCALE GENOMIC DNA]</scope>
    <source>
        <strain evidence="12">TBRC 5832</strain>
    </source>
</reference>
<dbReference type="PROSITE" id="PS50112">
    <property type="entry name" value="PAS"/>
    <property type="match status" value="3"/>
</dbReference>
<dbReference type="InterPro" id="IPR005467">
    <property type="entry name" value="His_kinase_dom"/>
</dbReference>
<proteinExistence type="predicted"/>
<comment type="caution">
    <text evidence="11">The sequence shown here is derived from an EMBL/GenBank/DDBJ whole genome shotgun (WGS) entry which is preliminary data.</text>
</comment>
<evidence type="ECO:0000259" key="10">
    <source>
        <dbReference type="PROSITE" id="PS50113"/>
    </source>
</evidence>
<dbReference type="Gene3D" id="3.30.450.40">
    <property type="match status" value="2"/>
</dbReference>
<evidence type="ECO:0000256" key="6">
    <source>
        <dbReference type="ARBA" id="ARBA00022777"/>
    </source>
</evidence>
<dbReference type="CDD" id="cd00130">
    <property type="entry name" value="PAS"/>
    <property type="match status" value="3"/>
</dbReference>
<feature type="domain" description="PAC" evidence="10">
    <location>
        <begin position="744"/>
        <end position="796"/>
    </location>
</feature>
<keyword evidence="12" id="KW-1185">Reference proteome</keyword>
<evidence type="ECO:0000256" key="2">
    <source>
        <dbReference type="ARBA" id="ARBA00004236"/>
    </source>
</evidence>
<dbReference type="Proteomes" id="UP001595867">
    <property type="component" value="Unassembled WGS sequence"/>
</dbReference>
<keyword evidence="7" id="KW-0902">Two-component regulatory system</keyword>
<evidence type="ECO:0000256" key="4">
    <source>
        <dbReference type="ARBA" id="ARBA00022553"/>
    </source>
</evidence>
<dbReference type="EC" id="2.7.13.3" evidence="3"/>
<feature type="domain" description="Histidine kinase" evidence="8">
    <location>
        <begin position="828"/>
        <end position="1035"/>
    </location>
</feature>
<dbReference type="InterPro" id="IPR013767">
    <property type="entry name" value="PAS_fold"/>
</dbReference>
<dbReference type="EMBL" id="JBHSBL010000033">
    <property type="protein sequence ID" value="MFC4072252.1"/>
    <property type="molecule type" value="Genomic_DNA"/>
</dbReference>
<dbReference type="PRINTS" id="PR00344">
    <property type="entry name" value="BCTRLSENSOR"/>
</dbReference>
<dbReference type="InterPro" id="IPR001610">
    <property type="entry name" value="PAC"/>
</dbReference>
<dbReference type="SMART" id="SM00065">
    <property type="entry name" value="GAF"/>
    <property type="match status" value="2"/>
</dbReference>
<keyword evidence="6" id="KW-0418">Kinase</keyword>
<dbReference type="InterPro" id="IPR036890">
    <property type="entry name" value="HATPase_C_sf"/>
</dbReference>
<dbReference type="SUPFAM" id="SSF55785">
    <property type="entry name" value="PYP-like sensor domain (PAS domain)"/>
    <property type="match status" value="4"/>
</dbReference>
<dbReference type="Pfam" id="PF01590">
    <property type="entry name" value="GAF"/>
    <property type="match status" value="1"/>
</dbReference>
<dbReference type="InterPro" id="IPR013655">
    <property type="entry name" value="PAS_fold_3"/>
</dbReference>
<dbReference type="InterPro" id="IPR000700">
    <property type="entry name" value="PAS-assoc_C"/>
</dbReference>
<dbReference type="InterPro" id="IPR036097">
    <property type="entry name" value="HisK_dim/P_sf"/>
</dbReference>
<gene>
    <name evidence="11" type="ORF">ACFO0C_45595</name>
</gene>
<evidence type="ECO:0000259" key="8">
    <source>
        <dbReference type="PROSITE" id="PS50109"/>
    </source>
</evidence>